<feature type="active site" description="Charge relay system" evidence="2">
    <location>
        <position position="249"/>
    </location>
</feature>
<sequence length="439" mass="48748">NVKIHVSAADSISDQPITISVSGLKPLQRVTLHSHTTIDNGNAFECVAVYKADGEGRINVDKDESIGGSYKGVERMGLLWAMQPSLLNKQPFARFVKLDVTTPLMVRLCVYEESIFTLEQLGLEHVRELASTQINRWFMAEGTKRIPVTVESHGVHGTLFIPPGEGPFPAVLNLFGGYPGTMEFKASLLASRGFVTLALAYYGVAGMPTFETFGGMKSFELEYFEKAFDLLSSIPVVDSSRGFGLICISFSTHIVLAAASVLPQVKCVVWINGMIHTSYITLTYRGKEFPVSTISSEAEDFIRNGIFVGRRFFPFTHDPFHPEVADSLTPFYQRKNVAYLFIAGLDDNSVQSELWANQAEMLLKMADHPRYKILRYPGAGHLIEPPFAPHNAITAQKGQSVIMDWGGEMIPHCRAQKDSWAKQVNFLRENLVGKLTSKM</sequence>
<evidence type="ECO:0000256" key="1">
    <source>
        <dbReference type="ARBA" id="ARBA00006538"/>
    </source>
</evidence>
<evidence type="ECO:0000259" key="4">
    <source>
        <dbReference type="Pfam" id="PF08840"/>
    </source>
</evidence>
<evidence type="ECO:0000313" key="6">
    <source>
        <dbReference type="Proteomes" id="UP000007875"/>
    </source>
</evidence>
<dbReference type="InterPro" id="IPR029058">
    <property type="entry name" value="AB_hydrolase_fold"/>
</dbReference>
<reference evidence="6" key="1">
    <citation type="submission" date="2003-08" db="EMBL/GenBank/DDBJ databases">
        <authorList>
            <person name="Birren B."/>
            <person name="Nusbaum C."/>
            <person name="Abebe A."/>
            <person name="Abouelleil A."/>
            <person name="Adekoya E."/>
            <person name="Ait-zahra M."/>
            <person name="Allen N."/>
            <person name="Allen T."/>
            <person name="An P."/>
            <person name="Anderson M."/>
            <person name="Anderson S."/>
            <person name="Arachchi H."/>
            <person name="Armbruster J."/>
            <person name="Bachantsang P."/>
            <person name="Baldwin J."/>
            <person name="Barry A."/>
            <person name="Bayul T."/>
            <person name="Blitshsteyn B."/>
            <person name="Bloom T."/>
            <person name="Blye J."/>
            <person name="Boguslavskiy L."/>
            <person name="Borowsky M."/>
            <person name="Boukhgalter B."/>
            <person name="Brunache A."/>
            <person name="Butler J."/>
            <person name="Calixte N."/>
            <person name="Calvo S."/>
            <person name="Camarata J."/>
            <person name="Campo K."/>
            <person name="Chang J."/>
            <person name="Cheshatsang Y."/>
            <person name="Citroen M."/>
            <person name="Collymore A."/>
            <person name="Considine T."/>
            <person name="Cook A."/>
            <person name="Cooke P."/>
            <person name="Corum B."/>
            <person name="Cuomo C."/>
            <person name="David R."/>
            <person name="Dawoe T."/>
            <person name="Degray S."/>
            <person name="Dodge S."/>
            <person name="Dooley K."/>
            <person name="Dorje P."/>
            <person name="Dorjee K."/>
            <person name="Dorris L."/>
            <person name="Duffey N."/>
            <person name="Dupes A."/>
            <person name="Elkins T."/>
            <person name="Engels R."/>
            <person name="Erickson J."/>
            <person name="Farina A."/>
            <person name="Faro S."/>
            <person name="Ferreira P."/>
            <person name="Fischer H."/>
            <person name="Fitzgerald M."/>
            <person name="Foley K."/>
            <person name="Gage D."/>
            <person name="Galagan J."/>
            <person name="Gearin G."/>
            <person name="Gnerre S."/>
            <person name="Gnirke A."/>
            <person name="Goyette A."/>
            <person name="Graham J."/>
            <person name="Grandbois E."/>
            <person name="Gyaltsen K."/>
            <person name="Hafez N."/>
            <person name="Hagopian D."/>
            <person name="Hagos B."/>
            <person name="Hall J."/>
            <person name="Hatcher B."/>
            <person name="Heller A."/>
            <person name="Higgins H."/>
            <person name="Honan T."/>
            <person name="Horn A."/>
            <person name="Houde N."/>
            <person name="Hughes L."/>
            <person name="Hulme W."/>
            <person name="Husby E."/>
            <person name="Iliev I."/>
            <person name="Jaffe D."/>
            <person name="Jones C."/>
            <person name="Kamal M."/>
            <person name="Kamat A."/>
            <person name="Kamvysselis M."/>
            <person name="Karlsson E."/>
            <person name="Kells C."/>
            <person name="Kieu A."/>
            <person name="Kisner P."/>
            <person name="Kodira C."/>
            <person name="Kulbokas E."/>
            <person name="Labutti K."/>
            <person name="Lama D."/>
            <person name="Landers T."/>
            <person name="Leger J."/>
            <person name="Levine S."/>
            <person name="Lewis D."/>
            <person name="Lewis T."/>
            <person name="Lindblad-toh K."/>
            <person name="Liu X."/>
            <person name="Lokyitsang T."/>
            <person name="Lokyitsang Y."/>
            <person name="Lucien O."/>
            <person name="Lui A."/>
            <person name="Ma L.J."/>
            <person name="Mabbitt R."/>
            <person name="Macdonald J."/>
            <person name="Maclean C."/>
            <person name="Major J."/>
            <person name="Manning J."/>
            <person name="Marabella R."/>
            <person name="Maru K."/>
            <person name="Matthews C."/>
            <person name="Mauceli E."/>
            <person name="Mccarthy M."/>
            <person name="Mcdonough S."/>
            <person name="Mcghee T."/>
            <person name="Meldrim J."/>
            <person name="Meneus L."/>
            <person name="Mesirov J."/>
            <person name="Mihalev A."/>
            <person name="Mihova T."/>
            <person name="Mikkelsen T."/>
            <person name="Mlenga V."/>
            <person name="Moru K."/>
            <person name="Mozes J."/>
            <person name="Mulrain L."/>
            <person name="Munson G."/>
            <person name="Naylor J."/>
            <person name="Newes C."/>
            <person name="Nguyen C."/>
            <person name="Nguyen N."/>
            <person name="Nguyen T."/>
            <person name="Nicol R."/>
            <person name="Nielsen C."/>
            <person name="Nizzari M."/>
            <person name="Norbu C."/>
            <person name="Norbu N."/>
            <person name="O'donnell P."/>
            <person name="Okoawo O."/>
            <person name="O'leary S."/>
            <person name="Omotosho B."/>
            <person name="O'neill K."/>
            <person name="Osman S."/>
            <person name="Parker S."/>
            <person name="Perrin D."/>
            <person name="Phunkhang P."/>
            <person name="Piqani B."/>
            <person name="Purcell S."/>
            <person name="Rachupka T."/>
            <person name="Ramasamy U."/>
            <person name="Rameau R."/>
            <person name="Ray V."/>
            <person name="Raymond C."/>
            <person name="Retta R."/>
            <person name="Richardson S."/>
            <person name="Rise C."/>
            <person name="Rodriguez J."/>
            <person name="Rogers J."/>
            <person name="Rogov P."/>
            <person name="Rutman M."/>
            <person name="Schupbach R."/>
            <person name="Seaman C."/>
            <person name="Settipalli S."/>
            <person name="Sharpe T."/>
            <person name="Sheridan J."/>
            <person name="Sherpa N."/>
            <person name="Shi J."/>
            <person name="Smirnov S."/>
            <person name="Smith C."/>
            <person name="Sougnez C."/>
            <person name="Spencer B."/>
            <person name="Stalker J."/>
            <person name="Stange-thomann N."/>
            <person name="Stavropoulos S."/>
            <person name="Stetson K."/>
            <person name="Stone C."/>
            <person name="Stone S."/>
            <person name="Stubbs M."/>
            <person name="Talamas J."/>
            <person name="Tchuinga P."/>
            <person name="Tenzing P."/>
            <person name="Tesfaye S."/>
            <person name="Theodore J."/>
            <person name="Thoulutsang Y."/>
            <person name="Topham K."/>
            <person name="Towey S."/>
            <person name="Tsamla T."/>
            <person name="Tsomo N."/>
            <person name="Vallee D."/>
            <person name="Vassiliev H."/>
            <person name="Venkataraman V."/>
            <person name="Vinson J."/>
            <person name="Vo A."/>
            <person name="Wade C."/>
            <person name="Wang S."/>
            <person name="Wangchuk T."/>
            <person name="Wangdi T."/>
            <person name="Whittaker C."/>
            <person name="Wilkinson J."/>
            <person name="Wu Y."/>
            <person name="Wyman D."/>
            <person name="Yadav S."/>
            <person name="Yang S."/>
            <person name="Yang X."/>
            <person name="Yeager S."/>
            <person name="Yee E."/>
            <person name="Young G."/>
            <person name="Zainoun J."/>
            <person name="Zembeck L."/>
            <person name="Zimmer A."/>
            <person name="Zody M."/>
            <person name="Lander E."/>
        </authorList>
    </citation>
    <scope>NUCLEOTIDE SEQUENCE [LARGE SCALE GENOMIC DNA]</scope>
</reference>
<dbReference type="Ensembl" id="ENSCSAVT00000000414.1">
    <property type="protein sequence ID" value="ENSCSAVP00000000409.1"/>
    <property type="gene ID" value="ENSCSAVG00000000235.1"/>
</dbReference>
<dbReference type="Pfam" id="PF04775">
    <property type="entry name" value="Bile_Hydr_Trans"/>
    <property type="match status" value="1"/>
</dbReference>
<feature type="active site" description="Charge relay system" evidence="2">
    <location>
        <position position="381"/>
    </location>
</feature>
<dbReference type="SUPFAM" id="SSF53474">
    <property type="entry name" value="alpha/beta-Hydrolases"/>
    <property type="match status" value="1"/>
</dbReference>
<dbReference type="eggNOG" id="ENOG502QQ8Z">
    <property type="taxonomic scope" value="Eukaryota"/>
</dbReference>
<dbReference type="InterPro" id="IPR042490">
    <property type="entry name" value="Thio_Ohase/BAAT_N"/>
</dbReference>
<dbReference type="Proteomes" id="UP000007875">
    <property type="component" value="Unassembled WGS sequence"/>
</dbReference>
<accession>H2Y511</accession>
<dbReference type="Pfam" id="PF08840">
    <property type="entry name" value="BAAT_C"/>
    <property type="match status" value="1"/>
</dbReference>
<dbReference type="STRING" id="51511.ENSCSAVP00000000409"/>
<dbReference type="Gene3D" id="2.60.40.2240">
    <property type="entry name" value="Acyl-CoA thioester hydrolase/BAAT N-terminal domain"/>
    <property type="match status" value="1"/>
</dbReference>
<dbReference type="InParanoid" id="H2Y511"/>
<dbReference type="GO" id="GO:0006637">
    <property type="term" value="P:acyl-CoA metabolic process"/>
    <property type="evidence" value="ECO:0007669"/>
    <property type="project" value="InterPro"/>
</dbReference>
<dbReference type="InterPro" id="IPR016662">
    <property type="entry name" value="Acyl-CoA_thioEstase_long-chain"/>
</dbReference>
<dbReference type="PIRSF" id="PIRSF016521">
    <property type="entry name" value="Acyl-CoA_hydro"/>
    <property type="match status" value="1"/>
</dbReference>
<keyword evidence="6" id="KW-1185">Reference proteome</keyword>
<dbReference type="InterPro" id="IPR006862">
    <property type="entry name" value="Thio_Ohase/aa_AcTrfase"/>
</dbReference>
<feature type="active site" description="Charge relay system" evidence="2">
    <location>
        <position position="347"/>
    </location>
</feature>
<reference evidence="5" key="2">
    <citation type="submission" date="2025-08" db="UniProtKB">
        <authorList>
            <consortium name="Ensembl"/>
        </authorList>
    </citation>
    <scope>IDENTIFICATION</scope>
</reference>
<protein>
    <recommendedName>
        <fullName evidence="7">BAAT/Acyl-CoA thioester hydrolase C-terminal domain-containing protein</fullName>
    </recommendedName>
</protein>
<dbReference type="HOGENOM" id="CLU_029849_4_0_1"/>
<dbReference type="GO" id="GO:0047617">
    <property type="term" value="F:fatty acyl-CoA hydrolase activity"/>
    <property type="evidence" value="ECO:0007669"/>
    <property type="project" value="TreeGrafter"/>
</dbReference>
<dbReference type="PANTHER" id="PTHR10824:SF4">
    <property type="entry name" value="ACYL-COENZYME A THIOESTERASE 1-LIKE"/>
    <property type="match status" value="1"/>
</dbReference>
<name>H2Y511_CIOSA</name>
<reference evidence="5" key="3">
    <citation type="submission" date="2025-09" db="UniProtKB">
        <authorList>
            <consortium name="Ensembl"/>
        </authorList>
    </citation>
    <scope>IDENTIFICATION</scope>
</reference>
<dbReference type="OMA" id="YKQTCIP"/>
<organism evidence="5 6">
    <name type="scientific">Ciona savignyi</name>
    <name type="common">Pacific transparent sea squirt</name>
    <dbReference type="NCBI Taxonomy" id="51511"/>
    <lineage>
        <taxon>Eukaryota</taxon>
        <taxon>Metazoa</taxon>
        <taxon>Chordata</taxon>
        <taxon>Tunicata</taxon>
        <taxon>Ascidiacea</taxon>
        <taxon>Phlebobranchia</taxon>
        <taxon>Cionidae</taxon>
        <taxon>Ciona</taxon>
    </lineage>
</organism>
<evidence type="ECO:0008006" key="7">
    <source>
        <dbReference type="Google" id="ProtNLM"/>
    </source>
</evidence>
<dbReference type="GO" id="GO:0006631">
    <property type="term" value="P:fatty acid metabolic process"/>
    <property type="evidence" value="ECO:0007669"/>
    <property type="project" value="TreeGrafter"/>
</dbReference>
<dbReference type="InterPro" id="IPR014940">
    <property type="entry name" value="BAAT_C"/>
</dbReference>
<feature type="domain" description="BAAT/Acyl-CoA thioester hydrolase C-terminal" evidence="4">
    <location>
        <begin position="220"/>
        <end position="431"/>
    </location>
</feature>
<dbReference type="Gene3D" id="3.40.50.1820">
    <property type="entry name" value="alpha/beta hydrolase"/>
    <property type="match status" value="1"/>
</dbReference>
<dbReference type="PANTHER" id="PTHR10824">
    <property type="entry name" value="ACYL-COENZYME A THIOESTERASE-RELATED"/>
    <property type="match status" value="1"/>
</dbReference>
<evidence type="ECO:0000313" key="5">
    <source>
        <dbReference type="Ensembl" id="ENSCSAVP00000000409.1"/>
    </source>
</evidence>
<proteinExistence type="inferred from homology"/>
<comment type="similarity">
    <text evidence="1">Belongs to the C/M/P thioester hydrolase family.</text>
</comment>
<evidence type="ECO:0000259" key="3">
    <source>
        <dbReference type="Pfam" id="PF04775"/>
    </source>
</evidence>
<dbReference type="AlphaFoldDB" id="H2Y511"/>
<dbReference type="GeneTree" id="ENSGT01010000222336"/>
<evidence type="ECO:0000256" key="2">
    <source>
        <dbReference type="PIRSR" id="PIRSR016521-1"/>
    </source>
</evidence>
<feature type="domain" description="Acyl-CoA thioester hydrolase/bile acid-CoA amino acid N-acetyltransferase" evidence="3">
    <location>
        <begin position="14"/>
        <end position="149"/>
    </location>
</feature>